<dbReference type="AlphaFoldDB" id="A0AAV6PDB9"/>
<keyword evidence="3" id="KW-1185">Reference proteome</keyword>
<dbReference type="EMBL" id="JAGKHQ010001740">
    <property type="protein sequence ID" value="KAG7453866.1"/>
    <property type="molecule type" value="Genomic_DNA"/>
</dbReference>
<feature type="compositionally biased region" description="Low complexity" evidence="1">
    <location>
        <begin position="18"/>
        <end position="29"/>
    </location>
</feature>
<organism evidence="2 3">
    <name type="scientific">Solea senegalensis</name>
    <name type="common">Senegalese sole</name>
    <dbReference type="NCBI Taxonomy" id="28829"/>
    <lineage>
        <taxon>Eukaryota</taxon>
        <taxon>Metazoa</taxon>
        <taxon>Chordata</taxon>
        <taxon>Craniata</taxon>
        <taxon>Vertebrata</taxon>
        <taxon>Euteleostomi</taxon>
        <taxon>Actinopterygii</taxon>
        <taxon>Neopterygii</taxon>
        <taxon>Teleostei</taxon>
        <taxon>Neoteleostei</taxon>
        <taxon>Acanthomorphata</taxon>
        <taxon>Carangaria</taxon>
        <taxon>Pleuronectiformes</taxon>
        <taxon>Pleuronectoidei</taxon>
        <taxon>Soleidae</taxon>
        <taxon>Solea</taxon>
    </lineage>
</organism>
<reference evidence="2 3" key="1">
    <citation type="journal article" date="2021" name="Sci. Rep.">
        <title>Chromosome anchoring in Senegalese sole (Solea senegalensis) reveals sex-associated markers and genome rearrangements in flatfish.</title>
        <authorList>
            <person name="Guerrero-Cozar I."/>
            <person name="Gomez-Garrido J."/>
            <person name="Berbel C."/>
            <person name="Martinez-Blanch J.F."/>
            <person name="Alioto T."/>
            <person name="Claros M.G."/>
            <person name="Gagnaire P.A."/>
            <person name="Manchado M."/>
        </authorList>
    </citation>
    <scope>NUCLEOTIDE SEQUENCE [LARGE SCALE GENOMIC DNA]</scope>
    <source>
        <strain evidence="2">Sse05_10M</strain>
    </source>
</reference>
<feature type="region of interest" description="Disordered" evidence="1">
    <location>
        <begin position="1"/>
        <end position="29"/>
    </location>
</feature>
<evidence type="ECO:0000313" key="2">
    <source>
        <dbReference type="EMBL" id="KAG7453866.1"/>
    </source>
</evidence>
<protein>
    <submittedName>
        <fullName evidence="2">Uncharacterized protein</fullName>
    </submittedName>
</protein>
<feature type="compositionally biased region" description="Basic and acidic residues" evidence="1">
    <location>
        <begin position="1"/>
        <end position="15"/>
    </location>
</feature>
<evidence type="ECO:0000313" key="3">
    <source>
        <dbReference type="Proteomes" id="UP000693946"/>
    </source>
</evidence>
<proteinExistence type="predicted"/>
<accession>A0AAV6PDB9</accession>
<name>A0AAV6PDB9_SOLSE</name>
<sequence length="113" mass="12459">MSVVPRDGRKPHCDSGKTSSATARSLSSRTHAKIFPTMLRREMPRLLPQTERSPFLKMVNKANALDAPLFSIFPFPEEDVVGTNFGETSLSGKSCFGEGGDVNGYIMYIKSIF</sequence>
<comment type="caution">
    <text evidence="2">The sequence shown here is derived from an EMBL/GenBank/DDBJ whole genome shotgun (WGS) entry which is preliminary data.</text>
</comment>
<evidence type="ECO:0000256" key="1">
    <source>
        <dbReference type="SAM" id="MobiDB-lite"/>
    </source>
</evidence>
<gene>
    <name evidence="2" type="ORF">JOB18_038994</name>
</gene>
<dbReference type="Proteomes" id="UP000693946">
    <property type="component" value="Unassembled WGS sequence"/>
</dbReference>